<keyword evidence="1" id="KW-1133">Transmembrane helix</keyword>
<gene>
    <name evidence="2" type="ORF">E4S40_03560</name>
</gene>
<protein>
    <submittedName>
        <fullName evidence="2">PIG-L family deacetylase</fullName>
    </submittedName>
</protein>
<name>A0A4Y9R274_9BACT</name>
<accession>A0A4Y9R274</accession>
<dbReference type="InterPro" id="IPR003737">
    <property type="entry name" value="GlcNAc_PI_deacetylase-related"/>
</dbReference>
<sequence length="284" mass="32265">MKKVLKWGITGLILIILLSPFILIVAGNHLLHDRDIPEKDSLISNPESKAILAFFPHPDDEITVAGTLISLKKAGHQIHLVCLTKGEAADTEGKLTREELGVIRAIEMQNAANSLGIQYLHHLDYPDSGLENLGLDSLKKIALKWINQIHPDILLSYDSKVGLYGHPDHRLSGLAMEEVFLENKDQMGFSPKQLFQITLSPKQIQFALKVSTGFQKNYPKDPEKGLPRPDFSLDTHFYFDQVLEAMHAHQSQQKVLKDLMPYHDQIPSWIYSRIFGREYFHEVK</sequence>
<dbReference type="OrthoDB" id="9790023at2"/>
<keyword evidence="1" id="KW-0812">Transmembrane</keyword>
<keyword evidence="3" id="KW-1185">Reference proteome</keyword>
<keyword evidence="1" id="KW-0472">Membrane</keyword>
<evidence type="ECO:0000313" key="2">
    <source>
        <dbReference type="EMBL" id="TFV97733.1"/>
    </source>
</evidence>
<dbReference type="SUPFAM" id="SSF102588">
    <property type="entry name" value="LmbE-like"/>
    <property type="match status" value="1"/>
</dbReference>
<evidence type="ECO:0000313" key="3">
    <source>
        <dbReference type="Proteomes" id="UP000297647"/>
    </source>
</evidence>
<dbReference type="Proteomes" id="UP000297647">
    <property type="component" value="Unassembled WGS sequence"/>
</dbReference>
<dbReference type="RefSeq" id="WP_135070924.1">
    <property type="nucleotide sequence ID" value="NZ_SPSB01000001.1"/>
</dbReference>
<dbReference type="Pfam" id="PF02585">
    <property type="entry name" value="PIG-L"/>
    <property type="match status" value="1"/>
</dbReference>
<feature type="transmembrane region" description="Helical" evidence="1">
    <location>
        <begin position="12"/>
        <end position="31"/>
    </location>
</feature>
<dbReference type="InterPro" id="IPR024078">
    <property type="entry name" value="LmbE-like_dom_sf"/>
</dbReference>
<evidence type="ECO:0000256" key="1">
    <source>
        <dbReference type="SAM" id="Phobius"/>
    </source>
</evidence>
<dbReference type="PANTHER" id="PTHR12993">
    <property type="entry name" value="N-ACETYLGLUCOSAMINYL-PHOSPHATIDYLINOSITOL DE-N-ACETYLASE-RELATED"/>
    <property type="match status" value="1"/>
</dbReference>
<proteinExistence type="predicted"/>
<dbReference type="EMBL" id="SPSB01000001">
    <property type="protein sequence ID" value="TFV97733.1"/>
    <property type="molecule type" value="Genomic_DNA"/>
</dbReference>
<dbReference type="Gene3D" id="3.40.50.10320">
    <property type="entry name" value="LmbE-like"/>
    <property type="match status" value="1"/>
</dbReference>
<dbReference type="GO" id="GO:0016811">
    <property type="term" value="F:hydrolase activity, acting on carbon-nitrogen (but not peptide) bonds, in linear amides"/>
    <property type="evidence" value="ECO:0007669"/>
    <property type="project" value="TreeGrafter"/>
</dbReference>
<organism evidence="2 3">
    <name type="scientific">Algoriphagus kandeliae</name>
    <dbReference type="NCBI Taxonomy" id="2562278"/>
    <lineage>
        <taxon>Bacteria</taxon>
        <taxon>Pseudomonadati</taxon>
        <taxon>Bacteroidota</taxon>
        <taxon>Cytophagia</taxon>
        <taxon>Cytophagales</taxon>
        <taxon>Cyclobacteriaceae</taxon>
        <taxon>Algoriphagus</taxon>
    </lineage>
</organism>
<dbReference type="PANTHER" id="PTHR12993:SF11">
    <property type="entry name" value="N-ACETYLGLUCOSAMINYL-PHOSPHATIDYLINOSITOL DE-N-ACETYLASE"/>
    <property type="match status" value="1"/>
</dbReference>
<comment type="caution">
    <text evidence="2">The sequence shown here is derived from an EMBL/GenBank/DDBJ whole genome shotgun (WGS) entry which is preliminary data.</text>
</comment>
<dbReference type="AlphaFoldDB" id="A0A4Y9R274"/>
<reference evidence="2 3" key="1">
    <citation type="submission" date="2019-03" db="EMBL/GenBank/DDBJ databases">
        <title>Algoriphagus sp. nov, a new strain isolated from root system soil of mangrove plant Kandelia.</title>
        <authorList>
            <person name="Yin Q."/>
            <person name="Wang K."/>
            <person name="Song Z."/>
        </authorList>
    </citation>
    <scope>NUCLEOTIDE SEQUENCE [LARGE SCALE GENOMIC DNA]</scope>
    <source>
        <strain evidence="2 3">XY-J91</strain>
    </source>
</reference>